<sequence>MIDITAKLVNGSTFFTSETIECMITFSCPKNKSLEKAQSNEISHENLAWASAQIHCQCSINEKYIIADKVKANYKPTTVNTNTTFAPSSCDNGHDVLNTKPKILFCDLKILPGESKSFTYKEIIPNNSPPSYRGQAVKYSYKISIGTQRVNSPTKLLRIPFRVLSLKEIPDGPICSDGVDLSPSNPFLETPKESPVELAMQSLQNITARRNPNFYNITNGRGRVVRFCLFKNSYKLGEDIVGTFDFSNATVSCTQVSVTLQSEEHIVEDFKRGKALPALSSFNKHHEVVIGFLCTHLMLPIPFHITPEFSSELVNLKWKLHFEFVTTMKPIEHPNEETLSWQAPSSVDVETMVWDLPVHIYSTTIPPNITPLVQNSIVM</sequence>
<name>A0AAJ6YT43_9HYME</name>
<reference evidence="2" key="1">
    <citation type="submission" date="2025-08" db="UniProtKB">
        <authorList>
            <consortium name="RefSeq"/>
        </authorList>
    </citation>
    <scope>IDENTIFICATION</scope>
</reference>
<dbReference type="RefSeq" id="XP_011503748.1">
    <property type="nucleotide sequence ID" value="XM_011505446.1"/>
</dbReference>
<dbReference type="AlphaFoldDB" id="A0AAJ6YT43"/>
<dbReference type="Pfam" id="PF08737">
    <property type="entry name" value="Rgp1"/>
    <property type="match status" value="2"/>
</dbReference>
<proteinExistence type="predicted"/>
<dbReference type="GeneID" id="105366856"/>
<accession>A0AAJ6YT43</accession>
<dbReference type="KEGG" id="csol:105366856"/>
<evidence type="ECO:0000313" key="1">
    <source>
        <dbReference type="Proteomes" id="UP000695007"/>
    </source>
</evidence>
<dbReference type="InterPro" id="IPR014848">
    <property type="entry name" value="Rgp1"/>
</dbReference>
<gene>
    <name evidence="2" type="primary">LOC105366856</name>
</gene>
<dbReference type="Proteomes" id="UP000695007">
    <property type="component" value="Unplaced"/>
</dbReference>
<protein>
    <submittedName>
        <fullName evidence="2">RAB6A-GEF complex partner protein 2</fullName>
    </submittedName>
</protein>
<dbReference type="PANTHER" id="PTHR12507">
    <property type="entry name" value="REDUCED GROWTH PHENOTYPE 1 RGP1, YEAST -RELATED"/>
    <property type="match status" value="1"/>
</dbReference>
<organism evidence="1 2">
    <name type="scientific">Ceratosolen solmsi marchali</name>
    <dbReference type="NCBI Taxonomy" id="326594"/>
    <lineage>
        <taxon>Eukaryota</taxon>
        <taxon>Metazoa</taxon>
        <taxon>Ecdysozoa</taxon>
        <taxon>Arthropoda</taxon>
        <taxon>Hexapoda</taxon>
        <taxon>Insecta</taxon>
        <taxon>Pterygota</taxon>
        <taxon>Neoptera</taxon>
        <taxon>Endopterygota</taxon>
        <taxon>Hymenoptera</taxon>
        <taxon>Apocrita</taxon>
        <taxon>Proctotrupomorpha</taxon>
        <taxon>Chalcidoidea</taxon>
        <taxon>Agaonidae</taxon>
        <taxon>Agaoninae</taxon>
        <taxon>Ceratosolen</taxon>
    </lineage>
</organism>
<keyword evidence="1" id="KW-1185">Reference proteome</keyword>
<evidence type="ECO:0000313" key="2">
    <source>
        <dbReference type="RefSeq" id="XP_011503748.1"/>
    </source>
</evidence>